<dbReference type="InterPro" id="IPR052726">
    <property type="entry name" value="Phage_Baseplate_Hub"/>
</dbReference>
<evidence type="ECO:0000313" key="3">
    <source>
        <dbReference type="EMBL" id="MDA7086507.1"/>
    </source>
</evidence>
<sequence length="298" mass="31799">MSQFTAINLALIPAPQVIEVIDYEQVLAEMLADLAARLPEFDTFLESDPVMKLLEVAAYRETVLRQRINEAAKAVMLSYAMDTDLDQLGATFGVTRLEVTPADPDASPPTAAVFEKNSDFRYRIQLSLEGLSTAGPEGAYIFHALSADGLVLDASAISPTPGEVLVTVLSRDGDGTASAELLAAVEASLSAEDVRPLTDFVQVQGATIVPYQVEAALYFYAGPDRTVIMATAQAAIEAYTESQHRLGLDVTLSGIYAALHQPGVQRVELTEPAATLVIDRQSASYCTAIALTDGGLDE</sequence>
<dbReference type="Proteomes" id="UP001212042">
    <property type="component" value="Unassembled WGS sequence"/>
</dbReference>
<dbReference type="InterPro" id="IPR058530">
    <property type="entry name" value="Baseplate_J-like_C"/>
</dbReference>
<dbReference type="Pfam" id="PF26078">
    <property type="entry name" value="Baseplate_J_M"/>
    <property type="match status" value="1"/>
</dbReference>
<accession>A0ABT4XE91</accession>
<dbReference type="PANTHER" id="PTHR35862:SF1">
    <property type="entry name" value="FELS-2 PROPHAGE PROTEIN"/>
    <property type="match status" value="1"/>
</dbReference>
<feature type="domain" description="Baseplate J-like C-terminal" evidence="2">
    <location>
        <begin position="211"/>
        <end position="289"/>
    </location>
</feature>
<dbReference type="InterPro" id="IPR058531">
    <property type="entry name" value="Baseplate_J_M"/>
</dbReference>
<evidence type="ECO:0000259" key="2">
    <source>
        <dbReference type="Pfam" id="PF26079"/>
    </source>
</evidence>
<dbReference type="RefSeq" id="WP_271347409.1">
    <property type="nucleotide sequence ID" value="NZ_JAQJZJ010000003.1"/>
</dbReference>
<dbReference type="PIRSF" id="PIRSF020481">
    <property type="entry name" value="BAP"/>
    <property type="match status" value="1"/>
</dbReference>
<name>A0ABT4XE91_9PSED</name>
<evidence type="ECO:0000313" key="4">
    <source>
        <dbReference type="Proteomes" id="UP001212042"/>
    </source>
</evidence>
<keyword evidence="4" id="KW-1185">Reference proteome</keyword>
<reference evidence="3 4" key="1">
    <citation type="submission" date="2023-01" db="EMBL/GenBank/DDBJ databases">
        <title>Pseudomonas SA3-5T sp. nov., isolated from tidal flat sediment.</title>
        <authorList>
            <person name="Kim H.S."/>
            <person name="Kim J.-S."/>
            <person name="Suh M.K."/>
            <person name="Eom M.K."/>
            <person name="Lee J.-S."/>
        </authorList>
    </citation>
    <scope>NUCLEOTIDE SEQUENCE [LARGE SCALE GENOMIC DNA]</scope>
    <source>
        <strain evidence="3 4">SA3-5</strain>
    </source>
</reference>
<dbReference type="Pfam" id="PF26079">
    <property type="entry name" value="Baseplate_J_C"/>
    <property type="match status" value="1"/>
</dbReference>
<dbReference type="InterPro" id="IPR014507">
    <property type="entry name" value="Baseplate_assembly_J_pred"/>
</dbReference>
<gene>
    <name evidence="3" type="ORF">PH586_08965</name>
</gene>
<evidence type="ECO:0000259" key="1">
    <source>
        <dbReference type="Pfam" id="PF26078"/>
    </source>
</evidence>
<feature type="domain" description="Baseplate J-like central" evidence="1">
    <location>
        <begin position="132"/>
        <end position="204"/>
    </location>
</feature>
<comment type="caution">
    <text evidence="3">The sequence shown here is derived from an EMBL/GenBank/DDBJ whole genome shotgun (WGS) entry which is preliminary data.</text>
</comment>
<dbReference type="EMBL" id="JAQJZJ010000003">
    <property type="protein sequence ID" value="MDA7086507.1"/>
    <property type="molecule type" value="Genomic_DNA"/>
</dbReference>
<dbReference type="PANTHER" id="PTHR35862">
    <property type="entry name" value="FELS-2 PROPHAGE PROTEIN"/>
    <property type="match status" value="1"/>
</dbReference>
<proteinExistence type="predicted"/>
<organism evidence="3 4">
    <name type="scientific">Pseudomonas aestuarii</name>
    <dbReference type="NCBI Taxonomy" id="3018340"/>
    <lineage>
        <taxon>Bacteria</taxon>
        <taxon>Pseudomonadati</taxon>
        <taxon>Pseudomonadota</taxon>
        <taxon>Gammaproteobacteria</taxon>
        <taxon>Pseudomonadales</taxon>
        <taxon>Pseudomonadaceae</taxon>
        <taxon>Pseudomonas</taxon>
    </lineage>
</organism>
<protein>
    <submittedName>
        <fullName evidence="3">Baseplate J/gp47 family protein</fullName>
    </submittedName>
</protein>